<dbReference type="AGR" id="Xenbase:XB-GENE-6489349"/>
<feature type="signal peptide" evidence="8">
    <location>
        <begin position="1"/>
        <end position="19"/>
    </location>
</feature>
<evidence type="ECO:0000256" key="4">
    <source>
        <dbReference type="ARBA" id="ARBA00022514"/>
    </source>
</evidence>
<dbReference type="PANTHER" id="PTHR48482">
    <property type="entry name" value="INTERLEUKIN-19-RELATED"/>
    <property type="match status" value="1"/>
</dbReference>
<dbReference type="GO" id="GO:0050728">
    <property type="term" value="P:negative regulation of inflammatory response"/>
    <property type="evidence" value="ECO:0000318"/>
    <property type="project" value="GO_Central"/>
</dbReference>
<dbReference type="PaxDb" id="8355-A0A1L8H745"/>
<keyword evidence="5 8" id="KW-0964">Secreted</keyword>
<comment type="subunit">
    <text evidence="3">Homodimer. Interacts with IL10RA and IL10RB.</text>
</comment>
<dbReference type="OrthoDB" id="9931894at2759"/>
<dbReference type="OMA" id="EGSCHRV"/>
<evidence type="ECO:0000313" key="9">
    <source>
        <dbReference type="Proteomes" id="UP000186698"/>
    </source>
</evidence>
<keyword evidence="9" id="KW-1185">Reference proteome</keyword>
<evidence type="ECO:0000256" key="7">
    <source>
        <dbReference type="ARBA" id="ARBA00023157"/>
    </source>
</evidence>
<dbReference type="CTD" id="108709106"/>
<evidence type="ECO:0000256" key="2">
    <source>
        <dbReference type="ARBA" id="ARBA00008813"/>
    </source>
</evidence>
<comment type="function">
    <text evidence="8">Immune regulatory cytokine.</text>
</comment>
<reference evidence="10" key="2">
    <citation type="submission" date="2025-08" db="UniProtKB">
        <authorList>
            <consortium name="RefSeq"/>
        </authorList>
    </citation>
    <scope>IDENTIFICATION</scope>
    <source>
        <strain evidence="10">J_2021</strain>
        <tissue evidence="10">Erythrocytes</tissue>
    </source>
</reference>
<name>A0A1L8H745_XENLA</name>
<dbReference type="GO" id="GO:0005615">
    <property type="term" value="C:extracellular space"/>
    <property type="evidence" value="ECO:0000318"/>
    <property type="project" value="GO_Central"/>
</dbReference>
<dbReference type="InterPro" id="IPR020443">
    <property type="entry name" value="IL-10/19/20/24/26"/>
</dbReference>
<dbReference type="GO" id="GO:0046427">
    <property type="term" value="P:positive regulation of receptor signaling pathway via JAK-STAT"/>
    <property type="evidence" value="ECO:0000318"/>
    <property type="project" value="GO_Central"/>
</dbReference>
<dbReference type="SMART" id="SM00188">
    <property type="entry name" value="IL10"/>
    <property type="match status" value="1"/>
</dbReference>
<dbReference type="Xenbase" id="XB-GENE-6489349">
    <property type="gene designation" value="il10.S"/>
</dbReference>
<dbReference type="Proteomes" id="UP000186698">
    <property type="component" value="Chromosome 2S"/>
</dbReference>
<dbReference type="InterPro" id="IPR009079">
    <property type="entry name" value="4_helix_cytokine-like_core"/>
</dbReference>
<feature type="chain" id="PRO_5035351934" description="Interleukin family protein" evidence="8">
    <location>
        <begin position="20"/>
        <end position="172"/>
    </location>
</feature>
<keyword evidence="7" id="KW-1015">Disulfide bond</keyword>
<evidence type="ECO:0000313" key="10">
    <source>
        <dbReference type="RefSeq" id="XP_018104217.1"/>
    </source>
</evidence>
<reference evidence="9" key="1">
    <citation type="submission" date="2024-06" db="UniProtKB">
        <authorList>
            <consortium name="RefSeq"/>
        </authorList>
    </citation>
    <scope>NUCLEOTIDE SEQUENCE [LARGE SCALE GENOMIC DNA]</scope>
    <source>
        <strain evidence="9">J_2021</strain>
    </source>
</reference>
<dbReference type="AlphaFoldDB" id="A0A1L8H745"/>
<gene>
    <name evidence="10 11" type="primary">il10.S</name>
</gene>
<dbReference type="Gene3D" id="1.20.1250.10">
    <property type="match status" value="1"/>
</dbReference>
<dbReference type="Pfam" id="PF00726">
    <property type="entry name" value="IL10"/>
    <property type="match status" value="1"/>
</dbReference>
<keyword evidence="4 8" id="KW-0202">Cytokine</keyword>
<dbReference type="RefSeq" id="XP_018104217.1">
    <property type="nucleotide sequence ID" value="XM_018248728.2"/>
</dbReference>
<keyword evidence="6 8" id="KW-0732">Signal</keyword>
<dbReference type="KEGG" id="xla:108709106"/>
<sequence length="172" mass="20455">MKFCLLLTLFFFTCKTVRCQSGDAEGSCHRVVNIFPAKLKELRATFQKLKNFFQMKDNNLETVLLQNDLLQEFKGNMGCRSVSETIRFYLEDVLPQANHYKMNVNFLQDKLLDLKHTLRRCHNFLPCERKSKAIKEIKQTYNKMREQGLYKAMGEFDILIDYIEEYLMSRKK</sequence>
<dbReference type="GO" id="GO:0140105">
    <property type="term" value="P:interleukin-10-mediated signaling pathway"/>
    <property type="evidence" value="ECO:0000318"/>
    <property type="project" value="GO_Central"/>
</dbReference>
<proteinExistence type="inferred from homology"/>
<dbReference type="SUPFAM" id="SSF47266">
    <property type="entry name" value="4-helical cytokines"/>
    <property type="match status" value="1"/>
</dbReference>
<accession>A0A1L8H745</accession>
<evidence type="ECO:0000256" key="1">
    <source>
        <dbReference type="ARBA" id="ARBA00004613"/>
    </source>
</evidence>
<dbReference type="InterPro" id="IPR000098">
    <property type="entry name" value="IL-10"/>
</dbReference>
<dbReference type="GO" id="GO:0005125">
    <property type="term" value="F:cytokine activity"/>
    <property type="evidence" value="ECO:0000318"/>
    <property type="project" value="GO_Central"/>
</dbReference>
<evidence type="ECO:0000256" key="5">
    <source>
        <dbReference type="ARBA" id="ARBA00022525"/>
    </source>
</evidence>
<comment type="subcellular location">
    <subcellularLocation>
        <location evidence="1 8">Secreted</location>
    </subcellularLocation>
</comment>
<evidence type="ECO:0000256" key="8">
    <source>
        <dbReference type="RuleBase" id="RU368043"/>
    </source>
</evidence>
<comment type="similarity">
    <text evidence="2 8">Belongs to the IL-10 family.</text>
</comment>
<organism evidence="9 10">
    <name type="scientific">Xenopus laevis</name>
    <name type="common">African clawed frog</name>
    <dbReference type="NCBI Taxonomy" id="8355"/>
    <lineage>
        <taxon>Eukaryota</taxon>
        <taxon>Metazoa</taxon>
        <taxon>Chordata</taxon>
        <taxon>Craniata</taxon>
        <taxon>Vertebrata</taxon>
        <taxon>Euteleostomi</taxon>
        <taxon>Amphibia</taxon>
        <taxon>Batrachia</taxon>
        <taxon>Anura</taxon>
        <taxon>Pipoidea</taxon>
        <taxon>Pipidae</taxon>
        <taxon>Xenopodinae</taxon>
        <taxon>Xenopus</taxon>
        <taxon>Xenopus</taxon>
    </lineage>
</organism>
<dbReference type="GeneID" id="108709106"/>
<dbReference type="GO" id="GO:0001817">
    <property type="term" value="P:regulation of cytokine production"/>
    <property type="evidence" value="ECO:0007669"/>
    <property type="project" value="UniProtKB-ARBA"/>
</dbReference>
<protein>
    <recommendedName>
        <fullName evidence="8">Interleukin family protein</fullName>
    </recommendedName>
</protein>
<evidence type="ECO:0000256" key="3">
    <source>
        <dbReference type="ARBA" id="ARBA00011144"/>
    </source>
</evidence>
<dbReference type="PANTHER" id="PTHR48482:SF5">
    <property type="entry name" value="INTERLEUKIN-10"/>
    <property type="match status" value="1"/>
</dbReference>
<dbReference type="STRING" id="8355.A0A1L8H745"/>
<dbReference type="PRINTS" id="PR01294">
    <property type="entry name" value="INTRLEUKIN10"/>
</dbReference>
<dbReference type="GO" id="GO:0006955">
    <property type="term" value="P:immune response"/>
    <property type="evidence" value="ECO:0000318"/>
    <property type="project" value="GO_Central"/>
</dbReference>
<evidence type="ECO:0000313" key="11">
    <source>
        <dbReference type="Xenbase" id="XB-GENE-6489349"/>
    </source>
</evidence>
<evidence type="ECO:0000256" key="6">
    <source>
        <dbReference type="ARBA" id="ARBA00022729"/>
    </source>
</evidence>